<organism evidence="1">
    <name type="scientific">Anguilla anguilla</name>
    <name type="common">European freshwater eel</name>
    <name type="synonym">Muraena anguilla</name>
    <dbReference type="NCBI Taxonomy" id="7936"/>
    <lineage>
        <taxon>Eukaryota</taxon>
        <taxon>Metazoa</taxon>
        <taxon>Chordata</taxon>
        <taxon>Craniata</taxon>
        <taxon>Vertebrata</taxon>
        <taxon>Euteleostomi</taxon>
        <taxon>Actinopterygii</taxon>
        <taxon>Neopterygii</taxon>
        <taxon>Teleostei</taxon>
        <taxon>Anguilliformes</taxon>
        <taxon>Anguillidae</taxon>
        <taxon>Anguilla</taxon>
    </lineage>
</organism>
<proteinExistence type="predicted"/>
<reference evidence="1" key="2">
    <citation type="journal article" date="2015" name="Fish Shellfish Immunol.">
        <title>Early steps in the European eel (Anguilla anguilla)-Vibrio vulnificus interaction in the gills: Role of the RtxA13 toxin.</title>
        <authorList>
            <person name="Callol A."/>
            <person name="Pajuelo D."/>
            <person name="Ebbesson L."/>
            <person name="Teles M."/>
            <person name="MacKenzie S."/>
            <person name="Amaro C."/>
        </authorList>
    </citation>
    <scope>NUCLEOTIDE SEQUENCE</scope>
</reference>
<dbReference type="AlphaFoldDB" id="A0A0E9XJ33"/>
<reference evidence="1" key="1">
    <citation type="submission" date="2014-11" db="EMBL/GenBank/DDBJ databases">
        <authorList>
            <person name="Amaro Gonzalez C."/>
        </authorList>
    </citation>
    <scope>NUCLEOTIDE SEQUENCE</scope>
</reference>
<sequence length="40" mass="4500">MGTLNCQKLRSRKSVLRGARRLGESALAHRWEFCNGVPNS</sequence>
<name>A0A0E9XJ33_ANGAN</name>
<dbReference type="EMBL" id="GBXM01006136">
    <property type="protein sequence ID" value="JAI02442.1"/>
    <property type="molecule type" value="Transcribed_RNA"/>
</dbReference>
<accession>A0A0E9XJ33</accession>
<protein>
    <submittedName>
        <fullName evidence="1">Uncharacterized protein</fullName>
    </submittedName>
</protein>
<evidence type="ECO:0000313" key="1">
    <source>
        <dbReference type="EMBL" id="JAI02442.1"/>
    </source>
</evidence>